<dbReference type="PANTHER" id="PTHR43156:SF2">
    <property type="entry name" value="STAGE II SPORULATION PROTEIN E"/>
    <property type="match status" value="1"/>
</dbReference>
<keyword evidence="2" id="KW-0812">Transmembrane</keyword>
<gene>
    <name evidence="4" type="ORF">M72_25011</name>
</gene>
<dbReference type="SUPFAM" id="SSF81606">
    <property type="entry name" value="PP2C-like"/>
    <property type="match status" value="1"/>
</dbReference>
<dbReference type="OrthoDB" id="9763774at2"/>
<dbReference type="InterPro" id="IPR045768">
    <property type="entry name" value="SpoIIE_N"/>
</dbReference>
<dbReference type="Pfam" id="PF07228">
    <property type="entry name" value="SpoIIE"/>
    <property type="match status" value="1"/>
</dbReference>
<dbReference type="Pfam" id="PF19732">
    <property type="entry name" value="SpoIIE_N"/>
    <property type="match status" value="1"/>
</dbReference>
<dbReference type="SMART" id="SM00331">
    <property type="entry name" value="PP2C_SIG"/>
    <property type="match status" value="1"/>
</dbReference>
<accession>A0A0M6WH83</accession>
<reference evidence="5" key="1">
    <citation type="submission" date="2015-05" db="EMBL/GenBank/DDBJ databases">
        <authorList>
            <consortium name="Pathogen Informatics"/>
        </authorList>
    </citation>
    <scope>NUCLEOTIDE SEQUENCE [LARGE SCALE GENOMIC DNA]</scope>
    <source>
        <strain evidence="5">M72</strain>
    </source>
</reference>
<dbReference type="GO" id="GO:0016791">
    <property type="term" value="F:phosphatase activity"/>
    <property type="evidence" value="ECO:0007669"/>
    <property type="project" value="TreeGrafter"/>
</dbReference>
<evidence type="ECO:0000259" key="3">
    <source>
        <dbReference type="SMART" id="SM00331"/>
    </source>
</evidence>
<dbReference type="InterPro" id="IPR052016">
    <property type="entry name" value="Bact_Sigma-Reg"/>
</dbReference>
<dbReference type="Gene3D" id="3.60.40.10">
    <property type="entry name" value="PPM-type phosphatase domain"/>
    <property type="match status" value="1"/>
</dbReference>
<keyword evidence="1" id="KW-0378">Hydrolase</keyword>
<dbReference type="RefSeq" id="WP_055067441.1">
    <property type="nucleotide sequence ID" value="NZ_CP173697.1"/>
</dbReference>
<dbReference type="AlphaFoldDB" id="A0A0M6WH83"/>
<keyword evidence="2" id="KW-1133">Transmembrane helix</keyword>
<dbReference type="PANTHER" id="PTHR43156">
    <property type="entry name" value="STAGE II SPORULATION PROTEIN E-RELATED"/>
    <property type="match status" value="1"/>
</dbReference>
<dbReference type="EMBL" id="CVRR01000010">
    <property type="protein sequence ID" value="CRL35922.1"/>
    <property type="molecule type" value="Genomic_DNA"/>
</dbReference>
<keyword evidence="5" id="KW-1185">Reference proteome</keyword>
<evidence type="ECO:0000313" key="4">
    <source>
        <dbReference type="EMBL" id="CRL35922.1"/>
    </source>
</evidence>
<dbReference type="Proteomes" id="UP000049979">
    <property type="component" value="Unassembled WGS sequence"/>
</dbReference>
<protein>
    <submittedName>
        <fullName evidence="4">Phosphoprotein phosphatase</fullName>
    </submittedName>
</protein>
<proteinExistence type="predicted"/>
<organism evidence="4 5">
    <name type="scientific">Roseburia faecis</name>
    <dbReference type="NCBI Taxonomy" id="301302"/>
    <lineage>
        <taxon>Bacteria</taxon>
        <taxon>Bacillati</taxon>
        <taxon>Bacillota</taxon>
        <taxon>Clostridia</taxon>
        <taxon>Lachnospirales</taxon>
        <taxon>Lachnospiraceae</taxon>
        <taxon>Roseburia</taxon>
    </lineage>
</organism>
<feature type="domain" description="PPM-type phosphatase" evidence="3">
    <location>
        <begin position="409"/>
        <end position="626"/>
    </location>
</feature>
<name>A0A0M6WH83_9FIRM</name>
<evidence type="ECO:0000313" key="5">
    <source>
        <dbReference type="Proteomes" id="UP000049979"/>
    </source>
</evidence>
<feature type="transmembrane region" description="Helical" evidence="2">
    <location>
        <begin position="99"/>
        <end position="121"/>
    </location>
</feature>
<sequence>MRTGQWKTMGIGSLIGKMIYAVFGLAASMLCIMGYYPVVPAFYTACCLDKKRNFLLYIGLVVGMGWCMPVAAIVKYLFILFVLGIAIRFYIWANRRCSGWTAGMIAGITTIAMNTSGLLILNMEKKALILGISEGVIVFALAVLFHYGIGMGSQIFRERHKNRVEEEGVETMVGMDPQGRIHAFAEAVDELSVAFAAMDGRQKPKQQDHLDILAQEITGKLCADCDGCVVCLEQQKPDFWIKIRRMLQAVAQHSTKEEILSQNFMEECPRYSGMVEEAIWAFSRMELNEAWYHRLQENRKVIADQLDAMADALQDWDQGIRCMDRTERVLLAKIAFETRERGLDVKQIHVYEDKEKRRMVTALVASKWGGGIPVKNYRKALERASGMAVRLKEDTRSILTQEPVMITAYEDTCFYALSGVASEKEEGSSVSGDNFSLFSMENGHYHVCVSDGMGSGPSAFRESDMVVELMQKFMEAGFPQETAIRMMNSAMVLQGDRESYSTLDFMDLDLYSGQMTITKIGAAASFLKHKDRVECLRASTLPAGVDASCTGDVIHRKLTHGDFLVMVTDGVLEYLHVKNPEEKLAEMIKEIKTENAGTFAEKLMEHVMLFTGGHAPDDMTIVVSGIWEK</sequence>
<feature type="transmembrane region" description="Helical" evidence="2">
    <location>
        <begin position="54"/>
        <end position="87"/>
    </location>
</feature>
<evidence type="ECO:0000256" key="1">
    <source>
        <dbReference type="ARBA" id="ARBA00022801"/>
    </source>
</evidence>
<feature type="transmembrane region" description="Helical" evidence="2">
    <location>
        <begin position="127"/>
        <end position="149"/>
    </location>
</feature>
<keyword evidence="2" id="KW-0472">Membrane</keyword>
<dbReference type="InterPro" id="IPR001932">
    <property type="entry name" value="PPM-type_phosphatase-like_dom"/>
</dbReference>
<dbReference type="InterPro" id="IPR036457">
    <property type="entry name" value="PPM-type-like_dom_sf"/>
</dbReference>
<evidence type="ECO:0000256" key="2">
    <source>
        <dbReference type="SAM" id="Phobius"/>
    </source>
</evidence>
<dbReference type="STRING" id="301302.ERS852420_03014"/>
<feature type="transmembrane region" description="Helical" evidence="2">
    <location>
        <begin position="20"/>
        <end position="42"/>
    </location>
</feature>